<evidence type="ECO:0000313" key="3">
    <source>
        <dbReference type="Proteomes" id="UP001066276"/>
    </source>
</evidence>
<dbReference type="EMBL" id="JANPWB010000012">
    <property type="protein sequence ID" value="KAJ1121229.1"/>
    <property type="molecule type" value="Genomic_DNA"/>
</dbReference>
<name>A0AAV7P0F7_PLEWA</name>
<proteinExistence type="predicted"/>
<keyword evidence="3" id="KW-1185">Reference proteome</keyword>
<reference evidence="2" key="1">
    <citation type="journal article" date="2022" name="bioRxiv">
        <title>Sequencing and chromosome-scale assembly of the giantPleurodeles waltlgenome.</title>
        <authorList>
            <person name="Brown T."/>
            <person name="Elewa A."/>
            <person name="Iarovenko S."/>
            <person name="Subramanian E."/>
            <person name="Araus A.J."/>
            <person name="Petzold A."/>
            <person name="Susuki M."/>
            <person name="Suzuki K.-i.T."/>
            <person name="Hayashi T."/>
            <person name="Toyoda A."/>
            <person name="Oliveira C."/>
            <person name="Osipova E."/>
            <person name="Leigh N.D."/>
            <person name="Simon A."/>
            <person name="Yun M.H."/>
        </authorList>
    </citation>
    <scope>NUCLEOTIDE SEQUENCE</scope>
    <source>
        <strain evidence="2">20211129_DDA</strain>
        <tissue evidence="2">Liver</tissue>
    </source>
</reference>
<organism evidence="2 3">
    <name type="scientific">Pleurodeles waltl</name>
    <name type="common">Iberian ribbed newt</name>
    <dbReference type="NCBI Taxonomy" id="8319"/>
    <lineage>
        <taxon>Eukaryota</taxon>
        <taxon>Metazoa</taxon>
        <taxon>Chordata</taxon>
        <taxon>Craniata</taxon>
        <taxon>Vertebrata</taxon>
        <taxon>Euteleostomi</taxon>
        <taxon>Amphibia</taxon>
        <taxon>Batrachia</taxon>
        <taxon>Caudata</taxon>
        <taxon>Salamandroidea</taxon>
        <taxon>Salamandridae</taxon>
        <taxon>Pleurodelinae</taxon>
        <taxon>Pleurodeles</taxon>
    </lineage>
</organism>
<keyword evidence="1" id="KW-0812">Transmembrane</keyword>
<accession>A0AAV7P0F7</accession>
<dbReference type="AlphaFoldDB" id="A0AAV7P0F7"/>
<dbReference type="Proteomes" id="UP001066276">
    <property type="component" value="Chromosome 8"/>
</dbReference>
<protein>
    <submittedName>
        <fullName evidence="2">Uncharacterized protein</fullName>
    </submittedName>
</protein>
<feature type="transmembrane region" description="Helical" evidence="1">
    <location>
        <begin position="66"/>
        <end position="86"/>
    </location>
</feature>
<keyword evidence="1" id="KW-1133">Transmembrane helix</keyword>
<sequence>MLRPSISYLSGREAADRRMQFGVFRRREFRNSGKGGDINNQITQMRTWASEQETTIDHGVFDPSHLLAWLLGFVALKAVTTTIVLARIEETLMEKTIPNMVCRSMQVYFRGLPTKMKVQRKQSMRDKRRAKLSPRLLAFTIDVARYLMKTHKMAAVRAVRKAAVMVRVMPKASS</sequence>
<comment type="caution">
    <text evidence="2">The sequence shown here is derived from an EMBL/GenBank/DDBJ whole genome shotgun (WGS) entry which is preliminary data.</text>
</comment>
<evidence type="ECO:0000313" key="2">
    <source>
        <dbReference type="EMBL" id="KAJ1121229.1"/>
    </source>
</evidence>
<gene>
    <name evidence="2" type="ORF">NDU88_009347</name>
</gene>
<evidence type="ECO:0000256" key="1">
    <source>
        <dbReference type="SAM" id="Phobius"/>
    </source>
</evidence>
<keyword evidence="1" id="KW-0472">Membrane</keyword>